<dbReference type="PROSITE" id="PS51671">
    <property type="entry name" value="ACT"/>
    <property type="match status" value="1"/>
</dbReference>
<dbReference type="Gene3D" id="3.30.70.260">
    <property type="match status" value="1"/>
</dbReference>
<dbReference type="InterPro" id="IPR045865">
    <property type="entry name" value="ACT-like_dom_sf"/>
</dbReference>
<evidence type="ECO:0000256" key="2">
    <source>
        <dbReference type="ARBA" id="ARBA00048670"/>
    </source>
</evidence>
<protein>
    <recommendedName>
        <fullName evidence="3">Acetolactate synthase small subunit</fullName>
        <shortName evidence="3">AHAS</shortName>
        <shortName evidence="3">ALS</shortName>
        <ecNumber evidence="3">2.2.1.6</ecNumber>
    </recommendedName>
    <alternativeName>
        <fullName evidence="3">Acetohydroxy-acid synthase small subunit</fullName>
    </alternativeName>
</protein>
<sequence length="157" mass="17346">MRYTFKTQVLDKSGTLNRLTSTFLRRQFNIVTLCVTPSIQPGISDMTFVAELDEASKVQSLMLHLEKQINVLSVENITDNNVYSVELLLAKIATPADKTELDNLINHSDALVSVLKEEDGHTYLQASGTQQALDDVLHALSSQQIEQVSRTGTAALL</sequence>
<comment type="pathway">
    <text evidence="3">Amino-acid biosynthesis; L-valine biosynthesis; L-valine from pyruvate: step 1/4.</text>
</comment>
<feature type="domain" description="ACT" evidence="4">
    <location>
        <begin position="4"/>
        <end position="79"/>
    </location>
</feature>
<dbReference type="SUPFAM" id="SSF55021">
    <property type="entry name" value="ACT-like"/>
    <property type="match status" value="2"/>
</dbReference>
<keyword evidence="3" id="KW-0028">Amino-acid biosynthesis</keyword>
<comment type="caution">
    <text evidence="5">The sequence shown here is derived from an EMBL/GenBank/DDBJ whole genome shotgun (WGS) entry which is preliminary data.</text>
</comment>
<dbReference type="PANTHER" id="PTHR30239:SF0">
    <property type="entry name" value="ACETOLACTATE SYNTHASE SMALL SUBUNIT 1, CHLOROPLASTIC"/>
    <property type="match status" value="1"/>
</dbReference>
<keyword evidence="3" id="KW-0100">Branched-chain amino acid biosynthesis</keyword>
<keyword evidence="3" id="KW-0808">Transferase</keyword>
<comment type="pathway">
    <text evidence="3">Amino-acid biosynthesis; L-isoleucine biosynthesis; L-isoleucine from 2-oxobutanoate: step 1/4.</text>
</comment>
<comment type="subunit">
    <text evidence="1 3">Dimer of large and small chains.</text>
</comment>
<name>A0ABN0PBD9_STASI</name>
<organism evidence="5 6">
    <name type="scientific">Staphylococcus simulans UMC-CNS-990</name>
    <dbReference type="NCBI Taxonomy" id="1405498"/>
    <lineage>
        <taxon>Bacteria</taxon>
        <taxon>Bacillati</taxon>
        <taxon>Bacillota</taxon>
        <taxon>Bacilli</taxon>
        <taxon>Bacillales</taxon>
        <taxon>Staphylococcaceae</taxon>
        <taxon>Staphylococcus</taxon>
    </lineage>
</organism>
<comment type="similarity">
    <text evidence="3">Belongs to the acetolactate synthase small subunit family.</text>
</comment>
<dbReference type="Gene3D" id="3.30.70.1150">
    <property type="entry name" value="ACT-like. Chain A, domain 2"/>
    <property type="match status" value="1"/>
</dbReference>
<dbReference type="EC" id="2.2.1.6" evidence="3"/>
<dbReference type="InterPro" id="IPR002912">
    <property type="entry name" value="ACT_dom"/>
</dbReference>
<proteinExistence type="inferred from homology"/>
<dbReference type="InterPro" id="IPR027271">
    <property type="entry name" value="Acetolactate_synth/TF_NikR_C"/>
</dbReference>
<evidence type="ECO:0000313" key="5">
    <source>
        <dbReference type="EMBL" id="ERS92990.1"/>
    </source>
</evidence>
<dbReference type="PANTHER" id="PTHR30239">
    <property type="entry name" value="ACETOLACTATE SYNTHASE SMALL SUBUNIT"/>
    <property type="match status" value="1"/>
</dbReference>
<comment type="catalytic activity">
    <reaction evidence="2 3">
        <text>2 pyruvate + H(+) = (2S)-2-acetolactate + CO2</text>
        <dbReference type="Rhea" id="RHEA:25249"/>
        <dbReference type="ChEBI" id="CHEBI:15361"/>
        <dbReference type="ChEBI" id="CHEBI:15378"/>
        <dbReference type="ChEBI" id="CHEBI:16526"/>
        <dbReference type="ChEBI" id="CHEBI:58476"/>
        <dbReference type="EC" id="2.2.1.6"/>
    </reaction>
</comment>
<dbReference type="Pfam" id="PF22629">
    <property type="entry name" value="ACT_AHAS_ss"/>
    <property type="match status" value="1"/>
</dbReference>
<dbReference type="InterPro" id="IPR004789">
    <property type="entry name" value="Acetalactate_synth_ssu"/>
</dbReference>
<evidence type="ECO:0000259" key="4">
    <source>
        <dbReference type="PROSITE" id="PS51671"/>
    </source>
</evidence>
<dbReference type="Pfam" id="PF10369">
    <property type="entry name" value="ALS_ss_C"/>
    <property type="match status" value="1"/>
</dbReference>
<accession>A0ABN0PBD9</accession>
<dbReference type="Proteomes" id="UP000017131">
    <property type="component" value="Unassembled WGS sequence"/>
</dbReference>
<reference evidence="5 6" key="1">
    <citation type="journal article" date="2013" name="Genome Announc.">
        <title>Draft Genome Sequence of Staphylococcus simulans UMC-CNS-990, Isolated from a Case of Chronic Bovine Mastitis.</title>
        <authorList>
            <person name="Calcutt M.J."/>
            <person name="Foecking M.F."/>
            <person name="Hsieh H.Y."/>
            <person name="Perry J."/>
            <person name="Stewart G.C."/>
            <person name="Middleton J.R."/>
        </authorList>
    </citation>
    <scope>NUCLEOTIDE SEQUENCE [LARGE SCALE GENOMIC DNA]</scope>
    <source>
        <strain evidence="5 6">UMC-CNS-990</strain>
    </source>
</reference>
<dbReference type="EMBL" id="AXDY01000008">
    <property type="protein sequence ID" value="ERS92990.1"/>
    <property type="molecule type" value="Genomic_DNA"/>
</dbReference>
<keyword evidence="6" id="KW-1185">Reference proteome</keyword>
<dbReference type="RefSeq" id="WP_002481737.1">
    <property type="nucleotide sequence ID" value="NZ_AXDY01000008.1"/>
</dbReference>
<comment type="function">
    <text evidence="3">Catalyzes the conversion of 2 pyruvate molecules into acetolactate in the first common step of the biosynthetic pathway of the branched-amino acids such as leucine, isoleucine, and valine.</text>
</comment>
<dbReference type="NCBIfam" id="TIGR00119">
    <property type="entry name" value="acolac_sm"/>
    <property type="match status" value="1"/>
</dbReference>
<dbReference type="InterPro" id="IPR054480">
    <property type="entry name" value="AHAS_small-like_ACT"/>
</dbReference>
<evidence type="ECO:0000256" key="1">
    <source>
        <dbReference type="ARBA" id="ARBA00011744"/>
    </source>
</evidence>
<gene>
    <name evidence="5" type="ORF">SSIM_09760</name>
</gene>
<dbReference type="InterPro" id="IPR019455">
    <property type="entry name" value="Acetolactate_synth_ssu_C"/>
</dbReference>
<evidence type="ECO:0000313" key="6">
    <source>
        <dbReference type="Proteomes" id="UP000017131"/>
    </source>
</evidence>
<evidence type="ECO:0000256" key="3">
    <source>
        <dbReference type="RuleBase" id="RU368092"/>
    </source>
</evidence>